<feature type="domain" description="HTH marR-type" evidence="4">
    <location>
        <begin position="4"/>
        <end position="146"/>
    </location>
</feature>
<dbReference type="InterPro" id="IPR000835">
    <property type="entry name" value="HTH_MarR-typ"/>
</dbReference>
<proteinExistence type="predicted"/>
<dbReference type="GO" id="GO:0003700">
    <property type="term" value="F:DNA-binding transcription factor activity"/>
    <property type="evidence" value="ECO:0007669"/>
    <property type="project" value="InterPro"/>
</dbReference>
<protein>
    <submittedName>
        <fullName evidence="5">Transcriptional regulator SlyA</fullName>
    </submittedName>
</protein>
<dbReference type="PATRIC" id="fig|1538.10.peg.46"/>
<sequence>MNEENEVTELLSDYYESWFKINEIYRIWSKKHGIQDTVLFILYVIEVSPSCSQNEICDKLCLPKQTVSLILSHLEKKGYISRKVDSEDHRNKVVSFTEKGDKYAKGILDQLKASEVEALSNMSQEQRRTMVESFCLLSDLLTKSLSK</sequence>
<dbReference type="Gene3D" id="1.10.10.10">
    <property type="entry name" value="Winged helix-like DNA-binding domain superfamily/Winged helix DNA-binding domain"/>
    <property type="match status" value="1"/>
</dbReference>
<evidence type="ECO:0000313" key="5">
    <source>
        <dbReference type="EMBL" id="OAA90245.1"/>
    </source>
</evidence>
<dbReference type="RefSeq" id="WP_063554714.1">
    <property type="nucleotide sequence ID" value="NZ_LITT01000011.1"/>
</dbReference>
<dbReference type="AlphaFoldDB" id="A0A162J4N9"/>
<dbReference type="EMBL" id="LITT01000011">
    <property type="protein sequence ID" value="OAA90245.1"/>
    <property type="molecule type" value="Genomic_DNA"/>
</dbReference>
<dbReference type="Pfam" id="PF12802">
    <property type="entry name" value="MarR_2"/>
    <property type="match status" value="1"/>
</dbReference>
<evidence type="ECO:0000256" key="2">
    <source>
        <dbReference type="ARBA" id="ARBA00023125"/>
    </source>
</evidence>
<keyword evidence="1" id="KW-0805">Transcription regulation</keyword>
<dbReference type="OrthoDB" id="3232829at2"/>
<dbReference type="PANTHER" id="PTHR42756:SF1">
    <property type="entry name" value="TRANSCRIPTIONAL REPRESSOR OF EMRAB OPERON"/>
    <property type="match status" value="1"/>
</dbReference>
<dbReference type="PROSITE" id="PS50995">
    <property type="entry name" value="HTH_MARR_2"/>
    <property type="match status" value="1"/>
</dbReference>
<organism evidence="5 6">
    <name type="scientific">Clostridium ljungdahlii</name>
    <dbReference type="NCBI Taxonomy" id="1538"/>
    <lineage>
        <taxon>Bacteria</taxon>
        <taxon>Bacillati</taxon>
        <taxon>Bacillota</taxon>
        <taxon>Clostridia</taxon>
        <taxon>Eubacteriales</taxon>
        <taxon>Clostridiaceae</taxon>
        <taxon>Clostridium</taxon>
    </lineage>
</organism>
<comment type="caution">
    <text evidence="5">The sequence shown here is derived from an EMBL/GenBank/DDBJ whole genome shotgun (WGS) entry which is preliminary data.</text>
</comment>
<evidence type="ECO:0000256" key="3">
    <source>
        <dbReference type="ARBA" id="ARBA00023163"/>
    </source>
</evidence>
<dbReference type="GO" id="GO:0003677">
    <property type="term" value="F:DNA binding"/>
    <property type="evidence" value="ECO:0007669"/>
    <property type="project" value="UniProtKB-KW"/>
</dbReference>
<dbReference type="InterPro" id="IPR036388">
    <property type="entry name" value="WH-like_DNA-bd_sf"/>
</dbReference>
<evidence type="ECO:0000259" key="4">
    <source>
        <dbReference type="PROSITE" id="PS50995"/>
    </source>
</evidence>
<dbReference type="InterPro" id="IPR036390">
    <property type="entry name" value="WH_DNA-bd_sf"/>
</dbReference>
<keyword evidence="3" id="KW-0804">Transcription</keyword>
<evidence type="ECO:0000256" key="1">
    <source>
        <dbReference type="ARBA" id="ARBA00023015"/>
    </source>
</evidence>
<evidence type="ECO:0000313" key="6">
    <source>
        <dbReference type="Proteomes" id="UP000077407"/>
    </source>
</evidence>
<keyword evidence="2" id="KW-0238">DNA-binding</keyword>
<dbReference type="PANTHER" id="PTHR42756">
    <property type="entry name" value="TRANSCRIPTIONAL REGULATOR, MARR"/>
    <property type="match status" value="1"/>
</dbReference>
<dbReference type="Proteomes" id="UP000077407">
    <property type="component" value="Unassembled WGS sequence"/>
</dbReference>
<name>A0A162J4N9_9CLOT</name>
<dbReference type="SMART" id="SM00347">
    <property type="entry name" value="HTH_MARR"/>
    <property type="match status" value="1"/>
</dbReference>
<gene>
    <name evidence="5" type="primary">slyA_4</name>
    <name evidence="5" type="ORF">WY13_01148</name>
</gene>
<reference evidence="5 6" key="1">
    <citation type="journal article" date="2015" name="Biotechnol. Bioeng.">
        <title>Genome sequence and phenotypic characterization of Caulobacter segnis.</title>
        <authorList>
            <person name="Patel S."/>
            <person name="Fletcher B."/>
            <person name="Scott D.C."/>
            <person name="Ely B."/>
        </authorList>
    </citation>
    <scope>NUCLEOTIDE SEQUENCE [LARGE SCALE GENOMIC DNA]</scope>
    <source>
        <strain evidence="5 6">ERI-2</strain>
    </source>
</reference>
<dbReference type="SUPFAM" id="SSF46785">
    <property type="entry name" value="Winged helix' DNA-binding domain"/>
    <property type="match status" value="1"/>
</dbReference>
<accession>A0A162J4N9</accession>
<dbReference type="PRINTS" id="PR00598">
    <property type="entry name" value="HTHMARR"/>
</dbReference>